<feature type="region of interest" description="Disordered" evidence="1">
    <location>
        <begin position="56"/>
        <end position="97"/>
    </location>
</feature>
<sequence length="97" mass="10476">MIQDLPLSKITPNIPAEISSTGPSFKQPASWNQGRKQMNQGYFDTAGADAMSPAYLRPSLQGNRTPLPQRSSQGKGMHRPTTVINIPVAQPKAAFPS</sequence>
<evidence type="ECO:0000256" key="1">
    <source>
        <dbReference type="SAM" id="MobiDB-lite"/>
    </source>
</evidence>
<keyword evidence="3" id="KW-1185">Reference proteome</keyword>
<proteinExistence type="predicted"/>
<dbReference type="EMBL" id="JAVRJZ010000001">
    <property type="protein sequence ID" value="KAK2727771.1"/>
    <property type="molecule type" value="Genomic_DNA"/>
</dbReference>
<dbReference type="Proteomes" id="UP001187531">
    <property type="component" value="Unassembled WGS sequence"/>
</dbReference>
<reference evidence="2" key="1">
    <citation type="submission" date="2023-07" db="EMBL/GenBank/DDBJ databases">
        <title>Chromosome-level genome assembly of Artemia franciscana.</title>
        <authorList>
            <person name="Jo E."/>
        </authorList>
    </citation>
    <scope>NUCLEOTIDE SEQUENCE</scope>
    <source>
        <tissue evidence="2">Whole body</tissue>
    </source>
</reference>
<gene>
    <name evidence="2" type="ORF">QYM36_008307</name>
</gene>
<accession>A0AA88IPP6</accession>
<feature type="compositionally biased region" description="Polar residues" evidence="1">
    <location>
        <begin position="60"/>
        <end position="74"/>
    </location>
</feature>
<feature type="region of interest" description="Disordered" evidence="1">
    <location>
        <begin position="1"/>
        <end position="39"/>
    </location>
</feature>
<name>A0AA88IPP6_ARTSF</name>
<comment type="caution">
    <text evidence="2">The sequence shown here is derived from an EMBL/GenBank/DDBJ whole genome shotgun (WGS) entry which is preliminary data.</text>
</comment>
<evidence type="ECO:0000313" key="3">
    <source>
        <dbReference type="Proteomes" id="UP001187531"/>
    </source>
</evidence>
<dbReference type="AlphaFoldDB" id="A0AA88IPP6"/>
<organism evidence="2 3">
    <name type="scientific">Artemia franciscana</name>
    <name type="common">Brine shrimp</name>
    <name type="synonym">Artemia sanfranciscana</name>
    <dbReference type="NCBI Taxonomy" id="6661"/>
    <lineage>
        <taxon>Eukaryota</taxon>
        <taxon>Metazoa</taxon>
        <taxon>Ecdysozoa</taxon>
        <taxon>Arthropoda</taxon>
        <taxon>Crustacea</taxon>
        <taxon>Branchiopoda</taxon>
        <taxon>Anostraca</taxon>
        <taxon>Artemiidae</taxon>
        <taxon>Artemia</taxon>
    </lineage>
</organism>
<evidence type="ECO:0000313" key="2">
    <source>
        <dbReference type="EMBL" id="KAK2727771.1"/>
    </source>
</evidence>
<protein>
    <submittedName>
        <fullName evidence="2">Uncharacterized protein</fullName>
    </submittedName>
</protein>
<feature type="compositionally biased region" description="Polar residues" evidence="1">
    <location>
        <begin position="18"/>
        <end position="39"/>
    </location>
</feature>